<dbReference type="EC" id="3.1.4.4" evidence="3"/>
<dbReference type="GO" id="GO:0016042">
    <property type="term" value="P:lipid catabolic process"/>
    <property type="evidence" value="ECO:0007669"/>
    <property type="project" value="UniProtKB-KW"/>
</dbReference>
<evidence type="ECO:0000313" key="9">
    <source>
        <dbReference type="Proteomes" id="UP000606720"/>
    </source>
</evidence>
<comment type="similarity">
    <text evidence="2">Belongs to the phospholipase D family.</text>
</comment>
<reference evidence="8" key="1">
    <citation type="submission" date="2020-08" db="EMBL/GenBank/DDBJ databases">
        <title>Genome public.</title>
        <authorList>
            <person name="Liu C."/>
            <person name="Sun Q."/>
        </authorList>
    </citation>
    <scope>NUCLEOTIDE SEQUENCE</scope>
    <source>
        <strain evidence="8">BX1005</strain>
    </source>
</reference>
<proteinExistence type="inferred from homology"/>
<dbReference type="Pfam" id="PF13091">
    <property type="entry name" value="PLDc_2"/>
    <property type="match status" value="1"/>
</dbReference>
<dbReference type="InterPro" id="IPR001736">
    <property type="entry name" value="PLipase_D/transphosphatidylase"/>
</dbReference>
<name>A0A923RU63_9FIRM</name>
<accession>A0A923RU63</accession>
<evidence type="ECO:0000313" key="8">
    <source>
        <dbReference type="EMBL" id="MBC5715433.1"/>
    </source>
</evidence>
<dbReference type="AlphaFoldDB" id="A0A923RU63"/>
<feature type="domain" description="PLD phosphodiesterase" evidence="7">
    <location>
        <begin position="190"/>
        <end position="217"/>
    </location>
</feature>
<sequence>MNEKQFLKTMIETIKYDEDIQNKDDLLGILRYSIVTFRKTGAYTHVSNQRQEYMDLRVPIPMLKKAKEYKDVFFDLANDIYIPDDDYDLYGVEIKPKLVELEDDGQNEHDVAFDGIKDVIIQGIRNAKYTIWVAVAWFSDRDIFQELLAKKKQGISIRIITSNEKSNMTLMSELESNFEVVKVPLKGAYLSNRLHDKFCIIDFEFVMHGSYNWSKAAQYNDETLATALDRDFVKKFADEFMRLYNNHNE</sequence>
<dbReference type="Gene3D" id="3.30.870.10">
    <property type="entry name" value="Endonuclease Chain A"/>
    <property type="match status" value="1"/>
</dbReference>
<keyword evidence="4" id="KW-0378">Hydrolase</keyword>
<evidence type="ECO:0000256" key="4">
    <source>
        <dbReference type="ARBA" id="ARBA00022801"/>
    </source>
</evidence>
<dbReference type="PROSITE" id="PS50035">
    <property type="entry name" value="PLD"/>
    <property type="match status" value="1"/>
</dbReference>
<protein>
    <recommendedName>
        <fullName evidence="3">phospholipase D</fullName>
        <ecNumber evidence="3">3.1.4.4</ecNumber>
    </recommendedName>
</protein>
<organism evidence="8 9">
    <name type="scientific">Roseburia zhanii</name>
    <dbReference type="NCBI Taxonomy" id="2763064"/>
    <lineage>
        <taxon>Bacteria</taxon>
        <taxon>Bacillati</taxon>
        <taxon>Bacillota</taxon>
        <taxon>Clostridia</taxon>
        <taxon>Lachnospirales</taxon>
        <taxon>Lachnospiraceae</taxon>
        <taxon>Roseburia</taxon>
    </lineage>
</organism>
<comment type="caution">
    <text evidence="8">The sequence shown here is derived from an EMBL/GenBank/DDBJ whole genome shotgun (WGS) entry which is preliminary data.</text>
</comment>
<dbReference type="InterPro" id="IPR025202">
    <property type="entry name" value="PLD-like_dom"/>
</dbReference>
<dbReference type="SUPFAM" id="SSF56024">
    <property type="entry name" value="Phospholipase D/nuclease"/>
    <property type="match status" value="1"/>
</dbReference>
<evidence type="ECO:0000256" key="2">
    <source>
        <dbReference type="ARBA" id="ARBA00008664"/>
    </source>
</evidence>
<keyword evidence="9" id="KW-1185">Reference proteome</keyword>
<dbReference type="RefSeq" id="WP_117831996.1">
    <property type="nucleotide sequence ID" value="NZ_JACOPH010000020.1"/>
</dbReference>
<evidence type="ECO:0000259" key="7">
    <source>
        <dbReference type="PROSITE" id="PS50035"/>
    </source>
</evidence>
<evidence type="ECO:0000256" key="6">
    <source>
        <dbReference type="ARBA" id="ARBA00023098"/>
    </source>
</evidence>
<keyword evidence="5" id="KW-0442">Lipid degradation</keyword>
<dbReference type="PANTHER" id="PTHR43856:SF1">
    <property type="entry name" value="MITOCHONDRIAL CARDIOLIPIN HYDROLASE"/>
    <property type="match status" value="1"/>
</dbReference>
<gene>
    <name evidence="8" type="ORF">H8S17_14710</name>
</gene>
<dbReference type="GO" id="GO:0006793">
    <property type="term" value="P:phosphorus metabolic process"/>
    <property type="evidence" value="ECO:0007669"/>
    <property type="project" value="UniProtKB-ARBA"/>
</dbReference>
<evidence type="ECO:0000256" key="3">
    <source>
        <dbReference type="ARBA" id="ARBA00012027"/>
    </source>
</evidence>
<dbReference type="PANTHER" id="PTHR43856">
    <property type="entry name" value="CARDIOLIPIN HYDROLASE"/>
    <property type="match status" value="1"/>
</dbReference>
<dbReference type="EMBL" id="JACOPH010000020">
    <property type="protein sequence ID" value="MBC5715433.1"/>
    <property type="molecule type" value="Genomic_DNA"/>
</dbReference>
<evidence type="ECO:0000256" key="5">
    <source>
        <dbReference type="ARBA" id="ARBA00022963"/>
    </source>
</evidence>
<dbReference type="GO" id="GO:0004630">
    <property type="term" value="F:phospholipase D activity"/>
    <property type="evidence" value="ECO:0007669"/>
    <property type="project" value="UniProtKB-EC"/>
</dbReference>
<dbReference type="InterPro" id="IPR051406">
    <property type="entry name" value="PLD_domain"/>
</dbReference>
<dbReference type="CDD" id="cd09174">
    <property type="entry name" value="PLDc_Nuc_like_unchar2"/>
    <property type="match status" value="1"/>
</dbReference>
<evidence type="ECO:0000256" key="1">
    <source>
        <dbReference type="ARBA" id="ARBA00000798"/>
    </source>
</evidence>
<dbReference type="Proteomes" id="UP000606720">
    <property type="component" value="Unassembled WGS sequence"/>
</dbReference>
<keyword evidence="6" id="KW-0443">Lipid metabolism</keyword>
<comment type="catalytic activity">
    <reaction evidence="1">
        <text>a 1,2-diacyl-sn-glycero-3-phosphocholine + H2O = a 1,2-diacyl-sn-glycero-3-phosphate + choline + H(+)</text>
        <dbReference type="Rhea" id="RHEA:14445"/>
        <dbReference type="ChEBI" id="CHEBI:15354"/>
        <dbReference type="ChEBI" id="CHEBI:15377"/>
        <dbReference type="ChEBI" id="CHEBI:15378"/>
        <dbReference type="ChEBI" id="CHEBI:57643"/>
        <dbReference type="ChEBI" id="CHEBI:58608"/>
        <dbReference type="EC" id="3.1.4.4"/>
    </reaction>
</comment>
<dbReference type="GO" id="GO:0016891">
    <property type="term" value="F:RNA endonuclease activity producing 5'-phosphomonoesters, hydrolytic mechanism"/>
    <property type="evidence" value="ECO:0007669"/>
    <property type="project" value="TreeGrafter"/>
</dbReference>